<evidence type="ECO:0000256" key="3">
    <source>
        <dbReference type="ARBA" id="ARBA00023117"/>
    </source>
</evidence>
<keyword evidence="1 5" id="KW-0853">WD repeat</keyword>
<dbReference type="PRINTS" id="PR00503">
    <property type="entry name" value="BROMODOMAIN"/>
</dbReference>
<keyword evidence="3 4" id="KW-0103">Bromodomain</keyword>
<dbReference type="GO" id="GO:0007010">
    <property type="term" value="P:cytoskeleton organization"/>
    <property type="evidence" value="ECO:0007669"/>
    <property type="project" value="TreeGrafter"/>
</dbReference>
<accession>A0A6F9D7L9</accession>
<dbReference type="InterPro" id="IPR001487">
    <property type="entry name" value="Bromodomain"/>
</dbReference>
<feature type="region of interest" description="Disordered" evidence="6">
    <location>
        <begin position="1581"/>
        <end position="1802"/>
    </location>
</feature>
<feature type="region of interest" description="Disordered" evidence="6">
    <location>
        <begin position="1353"/>
        <end position="1374"/>
    </location>
</feature>
<feature type="compositionally biased region" description="Polar residues" evidence="6">
    <location>
        <begin position="903"/>
        <end position="917"/>
    </location>
</feature>
<evidence type="ECO:0000256" key="6">
    <source>
        <dbReference type="SAM" id="MobiDB-lite"/>
    </source>
</evidence>
<dbReference type="PROSITE" id="PS00678">
    <property type="entry name" value="WD_REPEATS_1"/>
    <property type="match status" value="2"/>
</dbReference>
<dbReference type="Pfam" id="PF00439">
    <property type="entry name" value="Bromodomain"/>
    <property type="match status" value="2"/>
</dbReference>
<dbReference type="GO" id="GO:0006357">
    <property type="term" value="P:regulation of transcription by RNA polymerase II"/>
    <property type="evidence" value="ECO:0007669"/>
    <property type="project" value="TreeGrafter"/>
</dbReference>
<feature type="repeat" description="WD" evidence="5">
    <location>
        <begin position="263"/>
        <end position="299"/>
    </location>
</feature>
<dbReference type="InterPro" id="IPR018359">
    <property type="entry name" value="Bromodomain_CS"/>
</dbReference>
<gene>
    <name evidence="8" type="primary">Brwd3-002</name>
</gene>
<feature type="compositionally biased region" description="Low complexity" evidence="6">
    <location>
        <begin position="843"/>
        <end position="857"/>
    </location>
</feature>
<feature type="compositionally biased region" description="Polar residues" evidence="6">
    <location>
        <begin position="1617"/>
        <end position="1632"/>
    </location>
</feature>
<feature type="compositionally biased region" description="Basic residues" evidence="6">
    <location>
        <begin position="886"/>
        <end position="897"/>
    </location>
</feature>
<feature type="repeat" description="WD" evidence="5">
    <location>
        <begin position="462"/>
        <end position="504"/>
    </location>
</feature>
<evidence type="ECO:0000256" key="2">
    <source>
        <dbReference type="ARBA" id="ARBA00022737"/>
    </source>
</evidence>
<evidence type="ECO:0000313" key="8">
    <source>
        <dbReference type="EMBL" id="CAB3226310.1"/>
    </source>
</evidence>
<sequence>MSGLSESGSKDEFDVYCLIERYLSQGPFQRVAKILREEMGSLKLIPKRRDWKGAFHEQSYDDLQRKQVNVQNDHLLQICSRLAPLLEKHVSPSLFHDSSLLNTGRRNSLLRTVESVAHTKWSFKHFAASANARPVVPPSNLQNCNRIHPLRGRELRQTSSNKLMVPVSSYSEMKMCLRCLGHLSSIYCVLFDRTGTKIFTGSDDCLIKCWCVFTGRLLYTFRGHQAEICDMDVSFDNRLIAAASCNKIIRVWNLQTAVPIAILHGHSATLTSLEFSPVIHDDMRYLVSTGRDGNVCFWQWNAKTQEFCTQPIKFQERNRPGVSMLCASWSAGGRFVAVGGSDCNVYVYYIAPDLDVPCRINELSSHTDKVDSIWFAHNSLRFASGSCDGSARIWKFEKNEWKSSCLNVAKSETNDESSSTDKNKIKVVMVAWDCHDQHVITSLTDYTIKVWKADDYTLQTVLKGHLDDAYCLEGHPTDPRILLSAGHDGNVFLWNVTTGEHIMKFYNMLEGQGHGAVFDAKFSPTGDHIVCTDSHGHLIIFSYGNGLAYKKVPEEQFFHTDYRPLIHDSFGSVLDEQTQQAPHRMPPPFLVDVDGNPHPADLQRLVPGRENLANDTLLPVVAVAENGLQEVLGEMEDGNVQPGEIANIADQPENPLSPNARPEQMLPPLASPSRNAPVGLRREGEVAGVRQMHSNAPRSQMASAADLMALGQRMLATDDLSHYNRGNDKFYKAQGEREILHFKREKQFTTKVAIQETAAHIKVSKSSTRRRKQTVLVSEDEAENVIDDENDEEIDSSRLRLNRFINKQRHNYGTRSNMFRESESFSDLSDEETQTRNNHRLSSDPSNSESDGSSSSSEDNDDDEWSSPRHSHENIPTRNSSEKRSSRTQRKSRRREKRLLSTMSWNTNQSDGHISDAHSNISNENSEASDMEQAKIHKIESSTMSMRTSYGAQMKSPFAIIPGMLPPEEYLPPKWIQQEVPRPSPYLPQIGDEVMYIREGHQLYVKVVSEKKIWNIGDVADLCYNNLQLSSVEHCRVIDITFEVGPPTLCKLNLLRLSDDDPLEEEKTFSFRFHDMPDVIDFLVLKQQYENSLLQGWKSGDRFRSIIDDAWWYGTILSSDASDSTQPDNIFQCFVVEWDSQETERMSPWDLETISDSELSVKTRNQEKQQQTCGHPIGVEEMNELFRVRQLPSAWWDEPRDLDDDTVDVVDRETSRIACAIETLLNFKMFFQFSGPVDFKIYPTYVLAVPYPIDLSLILRRLQSRFYRRKASLVWDIELLSKNALAFNKSDSKIVKTAQFLENRLLSFMDDIDCDDINLLLNDVSIDDYLNATPDSEHFVTIKKIPKKIRYPKRRSSRRKVSKQVKSSDESEELPDVDDWKRQCTELMSLVWDTEDATPFREGVDEDEYPDYHEYVDEPMDLKQIREKLAFGSYDSPKAVNDDICLIFKNSKIYNTNKKSKIYSMTVRLQALVLARMGPIIKEWQNRKDLHASIVARRSNRRRRSSKKQRTRIKSEESSTERKVLRTTRRRVIMESHTEGDEDQPCSSRSLAAQRFDSPKYDSDSDDSSCASEHDNTLVTRSFRKRSRKKAMIDETSDDPGLSSSKKIKQEFVSPAGKSSASVVSPQCNGDSPKSPEVRGYMYDPDFDDDIDASPSPLKPTRQVMKDAPFASRSSDESSEENEESHFQPQSKFKNLRKSKRTSKKISFLENNSSGGDDMSDDVTRPVTSKSSRLRSRRSTRRIASVYKSTRSNGRRSASQIQTYSELSEHDSDEFSGDHATSVSSRGRIRRMSAKAMESRVC</sequence>
<keyword evidence="2" id="KW-0677">Repeat</keyword>
<feature type="compositionally biased region" description="Basic residues" evidence="6">
    <location>
        <begin position="1353"/>
        <end position="1363"/>
    </location>
</feature>
<feature type="region of interest" description="Disordered" evidence="6">
    <location>
        <begin position="1556"/>
        <end position="1575"/>
    </location>
</feature>
<dbReference type="InterPro" id="IPR052060">
    <property type="entry name" value="Bromo_WD_repeat"/>
</dbReference>
<dbReference type="GO" id="GO:0008360">
    <property type="term" value="P:regulation of cell shape"/>
    <property type="evidence" value="ECO:0007669"/>
    <property type="project" value="TreeGrafter"/>
</dbReference>
<dbReference type="Gene3D" id="2.130.10.10">
    <property type="entry name" value="YVTN repeat-like/Quinoprotein amine dehydrogenase"/>
    <property type="match status" value="2"/>
</dbReference>
<dbReference type="InterPro" id="IPR036427">
    <property type="entry name" value="Bromodomain-like_sf"/>
</dbReference>
<evidence type="ECO:0000256" key="4">
    <source>
        <dbReference type="PROSITE-ProRule" id="PRU00035"/>
    </source>
</evidence>
<feature type="repeat" description="WD" evidence="5">
    <location>
        <begin position="363"/>
        <end position="404"/>
    </location>
</feature>
<dbReference type="EMBL" id="LR783399">
    <property type="protein sequence ID" value="CAB3226310.1"/>
    <property type="molecule type" value="mRNA"/>
</dbReference>
<name>A0A6F9D7L9_9ASCI</name>
<dbReference type="PROSITE" id="PS50294">
    <property type="entry name" value="WD_REPEATS_REGION"/>
    <property type="match status" value="3"/>
</dbReference>
<dbReference type="InterPro" id="IPR001680">
    <property type="entry name" value="WD40_rpt"/>
</dbReference>
<evidence type="ECO:0000256" key="1">
    <source>
        <dbReference type="ARBA" id="ARBA00022574"/>
    </source>
</evidence>
<feature type="repeat" description="WD" evidence="5">
    <location>
        <begin position="179"/>
        <end position="220"/>
    </location>
</feature>
<dbReference type="Pfam" id="PF00400">
    <property type="entry name" value="WD40"/>
    <property type="match status" value="5"/>
</dbReference>
<feature type="region of interest" description="Disordered" evidence="6">
    <location>
        <begin position="815"/>
        <end position="917"/>
    </location>
</feature>
<dbReference type="SMART" id="SM00320">
    <property type="entry name" value="WD40"/>
    <property type="match status" value="8"/>
</dbReference>
<dbReference type="InterPro" id="IPR036322">
    <property type="entry name" value="WD40_repeat_dom_sf"/>
</dbReference>
<dbReference type="SUPFAM" id="SSF50978">
    <property type="entry name" value="WD40 repeat-like"/>
    <property type="match status" value="1"/>
</dbReference>
<reference evidence="8" key="1">
    <citation type="submission" date="2020-04" db="EMBL/GenBank/DDBJ databases">
        <authorList>
            <person name="Neveu A P."/>
        </authorList>
    </citation>
    <scope>NUCLEOTIDE SEQUENCE</scope>
    <source>
        <tissue evidence="8">Whole embryo</tissue>
    </source>
</reference>
<dbReference type="SMART" id="SM00297">
    <property type="entry name" value="BROMO"/>
    <property type="match status" value="2"/>
</dbReference>
<feature type="repeat" description="WD" evidence="5">
    <location>
        <begin position="221"/>
        <end position="262"/>
    </location>
</feature>
<dbReference type="CDD" id="cd00200">
    <property type="entry name" value="WD40"/>
    <property type="match status" value="1"/>
</dbReference>
<feature type="region of interest" description="Disordered" evidence="6">
    <location>
        <begin position="1498"/>
        <end position="1549"/>
    </location>
</feature>
<proteinExistence type="evidence at transcript level"/>
<feature type="domain" description="Bromo" evidence="7">
    <location>
        <begin position="1392"/>
        <end position="1462"/>
    </location>
</feature>
<feature type="compositionally biased region" description="Basic and acidic residues" evidence="6">
    <location>
        <begin position="1513"/>
        <end position="1524"/>
    </location>
</feature>
<feature type="compositionally biased region" description="Basic and acidic residues" evidence="6">
    <location>
        <begin position="866"/>
        <end position="885"/>
    </location>
</feature>
<protein>
    <submittedName>
        <fullName evidence="8">Bromodomain and WD repeat-containing protein 3</fullName>
    </submittedName>
</protein>
<dbReference type="PANTHER" id="PTHR16266:SF17">
    <property type="entry name" value="BRWD3"/>
    <property type="match status" value="1"/>
</dbReference>
<dbReference type="Pfam" id="PF25437">
    <property type="entry name" value="BRWD1_N"/>
    <property type="match status" value="1"/>
</dbReference>
<feature type="domain" description="Bromo" evidence="7">
    <location>
        <begin position="1233"/>
        <end position="1295"/>
    </location>
</feature>
<dbReference type="SUPFAM" id="SSF47370">
    <property type="entry name" value="Bromodomain"/>
    <property type="match status" value="2"/>
</dbReference>
<organism evidence="8">
    <name type="scientific">Phallusia mammillata</name>
    <dbReference type="NCBI Taxonomy" id="59560"/>
    <lineage>
        <taxon>Eukaryota</taxon>
        <taxon>Metazoa</taxon>
        <taxon>Chordata</taxon>
        <taxon>Tunicata</taxon>
        <taxon>Ascidiacea</taxon>
        <taxon>Phlebobranchia</taxon>
        <taxon>Ascidiidae</taxon>
        <taxon>Phallusia</taxon>
    </lineage>
</organism>
<dbReference type="GO" id="GO:0005634">
    <property type="term" value="C:nucleus"/>
    <property type="evidence" value="ECO:0007669"/>
    <property type="project" value="TreeGrafter"/>
</dbReference>
<dbReference type="PROSITE" id="PS00633">
    <property type="entry name" value="BROMODOMAIN_1"/>
    <property type="match status" value="1"/>
</dbReference>
<dbReference type="PROSITE" id="PS50014">
    <property type="entry name" value="BROMODOMAIN_2"/>
    <property type="match status" value="2"/>
</dbReference>
<evidence type="ECO:0000259" key="7">
    <source>
        <dbReference type="PROSITE" id="PS50014"/>
    </source>
</evidence>
<evidence type="ECO:0000256" key="5">
    <source>
        <dbReference type="PROSITE-ProRule" id="PRU00221"/>
    </source>
</evidence>
<dbReference type="InterPro" id="IPR019775">
    <property type="entry name" value="WD40_repeat_CS"/>
</dbReference>
<dbReference type="Gene3D" id="1.20.920.10">
    <property type="entry name" value="Bromodomain-like"/>
    <property type="match status" value="2"/>
</dbReference>
<dbReference type="PROSITE" id="PS50082">
    <property type="entry name" value="WD_REPEATS_2"/>
    <property type="match status" value="5"/>
</dbReference>
<dbReference type="InterPro" id="IPR015943">
    <property type="entry name" value="WD40/YVTN_repeat-like_dom_sf"/>
</dbReference>
<dbReference type="Pfam" id="PF25313">
    <property type="entry name" value="BRWD_AD"/>
    <property type="match status" value="1"/>
</dbReference>
<dbReference type="InterPro" id="IPR057451">
    <property type="entry name" value="BRWD/PHIP_AD"/>
</dbReference>
<dbReference type="PANTHER" id="PTHR16266">
    <property type="entry name" value="WD REPEAT DOMAIN 9"/>
    <property type="match status" value="1"/>
</dbReference>
<feature type="compositionally biased region" description="Basic residues" evidence="6">
    <location>
        <begin position="1498"/>
        <end position="1512"/>
    </location>
</feature>
<feature type="compositionally biased region" description="Polar residues" evidence="6">
    <location>
        <begin position="1747"/>
        <end position="1766"/>
    </location>
</feature>
<feature type="compositionally biased region" description="Basic residues" evidence="6">
    <location>
        <begin position="1732"/>
        <end position="1741"/>
    </location>
</feature>
<feature type="compositionally biased region" description="Basic residues" evidence="6">
    <location>
        <begin position="1694"/>
        <end position="1704"/>
    </location>
</feature>
<dbReference type="InterPro" id="IPR057452">
    <property type="entry name" value="BRWD/PHIP_N"/>
</dbReference>